<evidence type="ECO:0000313" key="2">
    <source>
        <dbReference type="EMBL" id="MFC3672665.1"/>
    </source>
</evidence>
<proteinExistence type="predicted"/>
<organism evidence="2 3">
    <name type="scientific">Novosphingobium pokkalii</name>
    <dbReference type="NCBI Taxonomy" id="1770194"/>
    <lineage>
        <taxon>Bacteria</taxon>
        <taxon>Pseudomonadati</taxon>
        <taxon>Pseudomonadota</taxon>
        <taxon>Alphaproteobacteria</taxon>
        <taxon>Sphingomonadales</taxon>
        <taxon>Sphingomonadaceae</taxon>
        <taxon>Novosphingobium</taxon>
    </lineage>
</organism>
<dbReference type="Proteomes" id="UP001595683">
    <property type="component" value="Unassembled WGS sequence"/>
</dbReference>
<protein>
    <submittedName>
        <fullName evidence="2">Cobalamin biosynthesis protein</fullName>
    </submittedName>
</protein>
<dbReference type="InterPro" id="IPR002750">
    <property type="entry name" value="CobE/GbiG_C"/>
</dbReference>
<evidence type="ECO:0000259" key="1">
    <source>
        <dbReference type="Pfam" id="PF01890"/>
    </source>
</evidence>
<dbReference type="RefSeq" id="WP_191323392.1">
    <property type="nucleotide sequence ID" value="NZ_BMZP01000004.1"/>
</dbReference>
<keyword evidence="3" id="KW-1185">Reference proteome</keyword>
<dbReference type="Gene3D" id="3.30.420.180">
    <property type="entry name" value="CobE/GbiG C-terminal domain"/>
    <property type="match status" value="1"/>
</dbReference>
<dbReference type="SUPFAM" id="SSF159664">
    <property type="entry name" value="CobE/GbiG C-terminal domain-like"/>
    <property type="match status" value="1"/>
</dbReference>
<gene>
    <name evidence="2" type="ORF">ACFOOT_14675</name>
</gene>
<evidence type="ECO:0000313" key="3">
    <source>
        <dbReference type="Proteomes" id="UP001595683"/>
    </source>
</evidence>
<accession>A0ABV7V5F2</accession>
<comment type="caution">
    <text evidence="2">The sequence shown here is derived from an EMBL/GenBank/DDBJ whole genome shotgun (WGS) entry which is preliminary data.</text>
</comment>
<feature type="domain" description="CobE/GbiG C-terminal" evidence="1">
    <location>
        <begin position="2"/>
        <end position="120"/>
    </location>
</feature>
<sequence>MIVAGFGFRAAADQAALRAALALAQAQCKSGQPRVTHLATAADKAPALAPLAQALGLPLLAIAAPALAGCATPTRSPASLRARGTGSLAEAAALAGAGPGARLLAPRCVSPDRTATCALATGIER</sequence>
<name>A0ABV7V5F2_9SPHN</name>
<dbReference type="Pfam" id="PF01890">
    <property type="entry name" value="CbiG_C"/>
    <property type="match status" value="1"/>
</dbReference>
<dbReference type="InterPro" id="IPR036518">
    <property type="entry name" value="CobE/GbiG_C_sf"/>
</dbReference>
<reference evidence="3" key="1">
    <citation type="journal article" date="2019" name="Int. J. Syst. Evol. Microbiol.">
        <title>The Global Catalogue of Microorganisms (GCM) 10K type strain sequencing project: providing services to taxonomists for standard genome sequencing and annotation.</title>
        <authorList>
            <consortium name="The Broad Institute Genomics Platform"/>
            <consortium name="The Broad Institute Genome Sequencing Center for Infectious Disease"/>
            <person name="Wu L."/>
            <person name="Ma J."/>
        </authorList>
    </citation>
    <scope>NUCLEOTIDE SEQUENCE [LARGE SCALE GENOMIC DNA]</scope>
    <source>
        <strain evidence="3">KCTC 42224</strain>
    </source>
</reference>
<dbReference type="EMBL" id="JBHRYE010000022">
    <property type="protein sequence ID" value="MFC3672665.1"/>
    <property type="molecule type" value="Genomic_DNA"/>
</dbReference>